<protein>
    <recommendedName>
        <fullName evidence="1">Integrase core domain-containing protein</fullName>
    </recommendedName>
</protein>
<sequence length="71" mass="8280">DPFNRNLHVRRPYSVPGPNSLWHIDGHHKCVRWRFITHAGIDGYSRMIVFMRCSTNNRSSTVLNAFLEGIQ</sequence>
<accession>A0AA35SWT0</accession>
<comment type="caution">
    <text evidence="2">The sequence shown here is derived from an EMBL/GenBank/DDBJ whole genome shotgun (WGS) entry which is preliminary data.</text>
</comment>
<evidence type="ECO:0000313" key="2">
    <source>
        <dbReference type="EMBL" id="CAI8036798.1"/>
    </source>
</evidence>
<dbReference type="InterPro" id="IPR012337">
    <property type="entry name" value="RNaseH-like_sf"/>
</dbReference>
<dbReference type="PANTHER" id="PTHR46791:SF5">
    <property type="entry name" value="CLR5 DOMAIN-CONTAINING PROTEIN-RELATED"/>
    <property type="match status" value="1"/>
</dbReference>
<dbReference type="EMBL" id="CASHTH010002896">
    <property type="protein sequence ID" value="CAI8036798.1"/>
    <property type="molecule type" value="Genomic_DNA"/>
</dbReference>
<evidence type="ECO:0000259" key="1">
    <source>
        <dbReference type="Pfam" id="PF24764"/>
    </source>
</evidence>
<dbReference type="PANTHER" id="PTHR46791">
    <property type="entry name" value="EXPRESSED PROTEIN"/>
    <property type="match status" value="1"/>
</dbReference>
<dbReference type="Proteomes" id="UP001174909">
    <property type="component" value="Unassembled WGS sequence"/>
</dbReference>
<feature type="non-terminal residue" evidence="2">
    <location>
        <position position="71"/>
    </location>
</feature>
<dbReference type="AlphaFoldDB" id="A0AA35SWT0"/>
<reference evidence="2" key="1">
    <citation type="submission" date="2023-03" db="EMBL/GenBank/DDBJ databases">
        <authorList>
            <person name="Steffen K."/>
            <person name="Cardenas P."/>
        </authorList>
    </citation>
    <scope>NUCLEOTIDE SEQUENCE</scope>
</reference>
<keyword evidence="3" id="KW-1185">Reference proteome</keyword>
<dbReference type="Pfam" id="PF24764">
    <property type="entry name" value="rva_4"/>
    <property type="match status" value="1"/>
</dbReference>
<feature type="domain" description="Integrase core" evidence="1">
    <location>
        <begin position="13"/>
        <end position="70"/>
    </location>
</feature>
<dbReference type="SUPFAM" id="SSF53098">
    <property type="entry name" value="Ribonuclease H-like"/>
    <property type="match status" value="1"/>
</dbReference>
<organism evidence="2 3">
    <name type="scientific">Geodia barretti</name>
    <name type="common">Barrett's horny sponge</name>
    <dbReference type="NCBI Taxonomy" id="519541"/>
    <lineage>
        <taxon>Eukaryota</taxon>
        <taxon>Metazoa</taxon>
        <taxon>Porifera</taxon>
        <taxon>Demospongiae</taxon>
        <taxon>Heteroscleromorpha</taxon>
        <taxon>Tetractinellida</taxon>
        <taxon>Astrophorina</taxon>
        <taxon>Geodiidae</taxon>
        <taxon>Geodia</taxon>
    </lineage>
</organism>
<proteinExistence type="predicted"/>
<feature type="non-terminal residue" evidence="2">
    <location>
        <position position="1"/>
    </location>
</feature>
<dbReference type="InterPro" id="IPR058913">
    <property type="entry name" value="Integrase_dom_put"/>
</dbReference>
<evidence type="ECO:0000313" key="3">
    <source>
        <dbReference type="Proteomes" id="UP001174909"/>
    </source>
</evidence>
<name>A0AA35SWT0_GEOBA</name>
<gene>
    <name evidence="2" type="ORF">GBAR_LOCUS20618</name>
</gene>